<dbReference type="Gene3D" id="2.40.70.10">
    <property type="entry name" value="Acid Proteases"/>
    <property type="match status" value="2"/>
</dbReference>
<dbReference type="PANTHER" id="PTHR47966">
    <property type="entry name" value="BETA-SITE APP-CLEAVING ENZYME, ISOFORM A-RELATED"/>
    <property type="match status" value="1"/>
</dbReference>
<dbReference type="GeneID" id="4623377"/>
<dbReference type="SMR" id="Q74Z00"/>
<comment type="similarity">
    <text evidence="1 8">Belongs to the peptidase A1 family.</text>
</comment>
<dbReference type="MEROPS" id="A01.013"/>
<dbReference type="PROSITE" id="PS51257">
    <property type="entry name" value="PROKAR_LIPOPROTEIN"/>
    <property type="match status" value="1"/>
</dbReference>
<feature type="disulfide bond" evidence="7">
    <location>
        <begin position="114"/>
        <end position="119"/>
    </location>
</feature>
<dbReference type="PROSITE" id="PS51767">
    <property type="entry name" value="PEPTIDASE_A1"/>
    <property type="match status" value="1"/>
</dbReference>
<dbReference type="eggNOG" id="KOG1339">
    <property type="taxonomic scope" value="Eukaryota"/>
</dbReference>
<dbReference type="Pfam" id="PF00026">
    <property type="entry name" value="Asp"/>
    <property type="match status" value="1"/>
</dbReference>
<dbReference type="EMBL" id="AE016820">
    <property type="protein sequence ID" value="AAS54897.2"/>
    <property type="molecule type" value="Genomic_DNA"/>
</dbReference>
<keyword evidence="4 8" id="KW-0064">Aspartyl protease</keyword>
<dbReference type="FunFam" id="2.40.70.10:FF:000115">
    <property type="entry name" value="Lysosomal aspartic protease"/>
    <property type="match status" value="1"/>
</dbReference>
<dbReference type="InParanoid" id="Q74Z00"/>
<accession>Q74Z00</accession>
<feature type="disulfide bond" evidence="7">
    <location>
        <begin position="317"/>
        <end position="350"/>
    </location>
</feature>
<dbReference type="AlphaFoldDB" id="Q74Z00"/>
<dbReference type="InterPro" id="IPR001969">
    <property type="entry name" value="Aspartic_peptidase_AS"/>
</dbReference>
<gene>
    <name evidence="11" type="ORF">AGOS_AGR407C</name>
</gene>
<evidence type="ECO:0000256" key="9">
    <source>
        <dbReference type="SAM" id="SignalP"/>
    </source>
</evidence>
<evidence type="ECO:0000256" key="7">
    <source>
        <dbReference type="PIRSR" id="PIRSR601461-2"/>
    </source>
</evidence>
<feature type="chain" id="PRO_5004286383" evidence="9">
    <location>
        <begin position="19"/>
        <end position="393"/>
    </location>
</feature>
<keyword evidence="2 8" id="KW-0645">Protease</keyword>
<dbReference type="SUPFAM" id="SSF50630">
    <property type="entry name" value="Acid proteases"/>
    <property type="match status" value="1"/>
</dbReference>
<dbReference type="HOGENOM" id="CLU_013253_3_4_1"/>
<keyword evidence="5 8" id="KW-0378">Hydrolase</keyword>
<keyword evidence="12" id="KW-1185">Reference proteome</keyword>
<dbReference type="InterPro" id="IPR001461">
    <property type="entry name" value="Aspartic_peptidase_A1"/>
</dbReference>
<dbReference type="PANTHER" id="PTHR47966:SF74">
    <property type="entry name" value="AGR407CP"/>
    <property type="match status" value="1"/>
</dbReference>
<keyword evidence="3 9" id="KW-0732">Signal</keyword>
<reference evidence="11 12" key="1">
    <citation type="journal article" date="2004" name="Science">
        <title>The Ashbya gossypii genome as a tool for mapping the ancient Saccharomyces cerevisiae genome.</title>
        <authorList>
            <person name="Dietrich F.S."/>
            <person name="Voegeli S."/>
            <person name="Brachat S."/>
            <person name="Lerch A."/>
            <person name="Gates K."/>
            <person name="Steiner S."/>
            <person name="Mohr C."/>
            <person name="Pohlmann R."/>
            <person name="Luedi P."/>
            <person name="Choi S."/>
            <person name="Wing R.A."/>
            <person name="Flavier A."/>
            <person name="Gaffney T.D."/>
            <person name="Philippsen P."/>
        </authorList>
    </citation>
    <scope>NUCLEOTIDE SEQUENCE [LARGE SCALE GENOMIC DNA]</scope>
    <source>
        <strain evidence="12">ATCC 10895 / CBS 109.51 / FGSC 9923 / NRRL Y-1056</strain>
    </source>
</reference>
<evidence type="ECO:0000256" key="6">
    <source>
        <dbReference type="PIRSR" id="PIRSR601461-1"/>
    </source>
</evidence>
<dbReference type="InterPro" id="IPR033121">
    <property type="entry name" value="PEPTIDASE_A1"/>
</dbReference>
<dbReference type="STRING" id="284811.Q74Z00"/>
<dbReference type="GO" id="GO:0004190">
    <property type="term" value="F:aspartic-type endopeptidase activity"/>
    <property type="evidence" value="ECO:0000318"/>
    <property type="project" value="GO_Central"/>
</dbReference>
<organism evidence="11 12">
    <name type="scientific">Eremothecium gossypii (strain ATCC 10895 / CBS 109.51 / FGSC 9923 / NRRL Y-1056)</name>
    <name type="common">Yeast</name>
    <name type="synonym">Ashbya gossypii</name>
    <dbReference type="NCBI Taxonomy" id="284811"/>
    <lineage>
        <taxon>Eukaryota</taxon>
        <taxon>Fungi</taxon>
        <taxon>Dikarya</taxon>
        <taxon>Ascomycota</taxon>
        <taxon>Saccharomycotina</taxon>
        <taxon>Saccharomycetes</taxon>
        <taxon>Saccharomycetales</taxon>
        <taxon>Saccharomycetaceae</taxon>
        <taxon>Eremothecium</taxon>
    </lineage>
</organism>
<evidence type="ECO:0000256" key="8">
    <source>
        <dbReference type="RuleBase" id="RU000454"/>
    </source>
</evidence>
<feature type="domain" description="Peptidase A1" evidence="10">
    <location>
        <begin position="83"/>
        <end position="390"/>
    </location>
</feature>
<protein>
    <submittedName>
        <fullName evidence="11">AGR407Cp</fullName>
    </submittedName>
</protein>
<dbReference type="RefSeq" id="NP_987073.2">
    <property type="nucleotide sequence ID" value="NM_212135.2"/>
</dbReference>
<evidence type="ECO:0000313" key="11">
    <source>
        <dbReference type="EMBL" id="AAS54897.2"/>
    </source>
</evidence>
<evidence type="ECO:0000256" key="5">
    <source>
        <dbReference type="ARBA" id="ARBA00022801"/>
    </source>
</evidence>
<evidence type="ECO:0000256" key="3">
    <source>
        <dbReference type="ARBA" id="ARBA00022729"/>
    </source>
</evidence>
<feature type="active site" evidence="6">
    <location>
        <position position="283"/>
    </location>
</feature>
<evidence type="ECO:0000313" key="12">
    <source>
        <dbReference type="Proteomes" id="UP000000591"/>
    </source>
</evidence>
<dbReference type="KEGG" id="ago:AGOS_AGR407C"/>
<dbReference type="Proteomes" id="UP000000591">
    <property type="component" value="Chromosome VII"/>
</dbReference>
<dbReference type="InterPro" id="IPR021109">
    <property type="entry name" value="Peptidase_aspartic_dom_sf"/>
</dbReference>
<evidence type="ECO:0000259" key="10">
    <source>
        <dbReference type="PROSITE" id="PS51767"/>
    </source>
</evidence>
<evidence type="ECO:0000256" key="4">
    <source>
        <dbReference type="ARBA" id="ARBA00022750"/>
    </source>
</evidence>
<keyword evidence="7" id="KW-1015">Disulfide bond</keyword>
<dbReference type="PRINTS" id="PR00792">
    <property type="entry name" value="PEPSIN"/>
</dbReference>
<sequence length="393" mass="41526">MKVQTGLTIAVLASTACALPADGVFRVPVHKKTVNFSEGGTIQAHIAAVSKKHAAAGGVEGRNSTGSDRSYGVDIETYRYTQYSINVTLGTPPQAFSVALDTGLANLWVPSAQCSSWSCVRGKKYMHANSSTYKSSGEEVELASGTGSMQGYLSTDVLGMGDAVLGEQGFAEATSSVLPFIASYQGVFGLGHRELAKGGQVPPIYNMMERGQLKDPMFGIFLPKNLAHINEGEIIFGGYDSTKFAGSLEWLPITKKGFWEVEFNSISTGESTVQGEGLGAILDTGSSLTLLPTEIFDKFNGALEAALGSKTGGRVSCSARETAPEIVFELGGKKFAITGNEYIMPAGSECMVTIRPQASGAQSNVVILGTPFLRKFYSVYDLGSDRVGLAEAI</sequence>
<dbReference type="OMA" id="RAYWQVK"/>
<feature type="signal peptide" evidence="9">
    <location>
        <begin position="1"/>
        <end position="18"/>
    </location>
</feature>
<name>Q74Z00_EREGS</name>
<evidence type="ECO:0000256" key="2">
    <source>
        <dbReference type="ARBA" id="ARBA00022670"/>
    </source>
</evidence>
<dbReference type="PROSITE" id="PS00141">
    <property type="entry name" value="ASP_PROTEASE"/>
    <property type="match status" value="1"/>
</dbReference>
<reference evidence="12" key="2">
    <citation type="journal article" date="2013" name="G3 (Bethesda)">
        <title>Genomes of Ashbya fungi isolated from insects reveal four mating-type loci, numerous translocations, lack of transposons, and distinct gene duplications.</title>
        <authorList>
            <person name="Dietrich F.S."/>
            <person name="Voegeli S."/>
            <person name="Kuo S."/>
            <person name="Philippsen P."/>
        </authorList>
    </citation>
    <scope>GENOME REANNOTATION</scope>
    <source>
        <strain evidence="12">ATCC 10895 / CBS 109.51 / FGSC 9923 / NRRL Y-1056</strain>
    </source>
</reference>
<evidence type="ECO:0000256" key="1">
    <source>
        <dbReference type="ARBA" id="ARBA00007447"/>
    </source>
</evidence>
<dbReference type="GO" id="GO:0006508">
    <property type="term" value="P:proteolysis"/>
    <property type="evidence" value="ECO:0000318"/>
    <property type="project" value="GO_Central"/>
</dbReference>
<dbReference type="OrthoDB" id="771136at2759"/>
<proteinExistence type="inferred from homology"/>
<feature type="active site" evidence="6">
    <location>
        <position position="101"/>
    </location>
</feature>